<accession>X0VXI9</accession>
<dbReference type="Gene3D" id="3.40.50.1370">
    <property type="entry name" value="Aspartate/ornithine carbamoyltransferase"/>
    <property type="match status" value="2"/>
</dbReference>
<dbReference type="GO" id="GO:0044205">
    <property type="term" value="P:'de novo' UMP biosynthetic process"/>
    <property type="evidence" value="ECO:0007669"/>
    <property type="project" value="UniProtKB-UniPathway"/>
</dbReference>
<dbReference type="Pfam" id="PF00185">
    <property type="entry name" value="OTCace"/>
    <property type="match status" value="1"/>
</dbReference>
<dbReference type="SUPFAM" id="SSF53671">
    <property type="entry name" value="Aspartate/ornithine carbamoyltransferase"/>
    <property type="match status" value="1"/>
</dbReference>
<evidence type="ECO:0000256" key="1">
    <source>
        <dbReference type="ARBA" id="ARBA00022679"/>
    </source>
</evidence>
<evidence type="ECO:0000259" key="3">
    <source>
        <dbReference type="Pfam" id="PF02729"/>
    </source>
</evidence>
<dbReference type="AlphaFoldDB" id="X0VXI9"/>
<dbReference type="PANTHER" id="PTHR45753">
    <property type="entry name" value="ORNITHINE CARBAMOYLTRANSFERASE, MITOCHONDRIAL"/>
    <property type="match status" value="1"/>
</dbReference>
<dbReference type="Pfam" id="PF02729">
    <property type="entry name" value="OTCace_N"/>
    <property type="match status" value="1"/>
</dbReference>
<dbReference type="InterPro" id="IPR006131">
    <property type="entry name" value="Asp_carbamoyltransf_Asp/Orn-bd"/>
</dbReference>
<dbReference type="PANTHER" id="PTHR45753:SF6">
    <property type="entry name" value="ASPARTATE CARBAMOYLTRANSFERASE"/>
    <property type="match status" value="1"/>
</dbReference>
<dbReference type="UniPathway" id="UPA00070">
    <property type="reaction ID" value="UER00116"/>
</dbReference>
<name>X0VXI9_9ZZZZ</name>
<dbReference type="GO" id="GO:0006520">
    <property type="term" value="P:amino acid metabolic process"/>
    <property type="evidence" value="ECO:0007669"/>
    <property type="project" value="InterPro"/>
</dbReference>
<protein>
    <submittedName>
        <fullName evidence="4">Uncharacterized protein</fullName>
    </submittedName>
</protein>
<feature type="domain" description="Aspartate/ornithine carbamoyltransferase Asp/Orn-binding" evidence="2">
    <location>
        <begin position="169"/>
        <end position="249"/>
    </location>
</feature>
<keyword evidence="1" id="KW-0808">Transferase</keyword>
<dbReference type="InterPro" id="IPR006130">
    <property type="entry name" value="Asp/Orn_carbamoylTrfase"/>
</dbReference>
<dbReference type="InterPro" id="IPR006132">
    <property type="entry name" value="Asp/Orn_carbamoyltranf_P-bd"/>
</dbReference>
<dbReference type="PRINTS" id="PR00100">
    <property type="entry name" value="AOTCASE"/>
</dbReference>
<reference evidence="4" key="1">
    <citation type="journal article" date="2014" name="Front. Microbiol.">
        <title>High frequency of phylogenetically diverse reductive dehalogenase-homologous genes in deep subseafloor sedimentary metagenomes.</title>
        <authorList>
            <person name="Kawai M."/>
            <person name="Futagami T."/>
            <person name="Toyoda A."/>
            <person name="Takaki Y."/>
            <person name="Nishi S."/>
            <person name="Hori S."/>
            <person name="Arai W."/>
            <person name="Tsubouchi T."/>
            <person name="Morono Y."/>
            <person name="Uchiyama I."/>
            <person name="Ito T."/>
            <person name="Fujiyama A."/>
            <person name="Inagaki F."/>
            <person name="Takami H."/>
        </authorList>
    </citation>
    <scope>NUCLEOTIDE SEQUENCE</scope>
    <source>
        <strain evidence="4">Expedition CK06-06</strain>
    </source>
</reference>
<proteinExistence type="predicted"/>
<sequence length="255" mass="28700">IENNRLLALVYAQQFDRPLLESLFRLADAVRTLSHTSQGRLFLHALLPDRRAMLYFTQPSTRTFLSFAAACHILGMSTADVRDPATSSEVKGETRQDALRIFSIYHDLIIMRQPEAGFCEKIAFQMLSWPGRKPIINAGSGTDQHPTQALLDLYTLHRCFAQAGGLDHKKIMLVGDLKRGRTARSLAYLLTNYPGVQLIFAAPDDLAMAEDIKAHLRENATPFIETNDMHAHLAEVDAIYMTRIQDEWDQGTKTS</sequence>
<feature type="non-terminal residue" evidence="4">
    <location>
        <position position="255"/>
    </location>
</feature>
<comment type="caution">
    <text evidence="4">The sequence shown here is derived from an EMBL/GenBank/DDBJ whole genome shotgun (WGS) entry which is preliminary data.</text>
</comment>
<feature type="non-terminal residue" evidence="4">
    <location>
        <position position="1"/>
    </location>
</feature>
<dbReference type="InterPro" id="IPR036901">
    <property type="entry name" value="Asp/Orn_carbamoylTrfase_sf"/>
</dbReference>
<feature type="domain" description="Aspartate/ornithine carbamoyltransferase carbamoyl-P binding" evidence="3">
    <location>
        <begin position="12"/>
        <end position="157"/>
    </location>
</feature>
<gene>
    <name evidence="4" type="ORF">S01H1_58868</name>
</gene>
<evidence type="ECO:0000259" key="2">
    <source>
        <dbReference type="Pfam" id="PF00185"/>
    </source>
</evidence>
<dbReference type="PRINTS" id="PR00101">
    <property type="entry name" value="ATCASE"/>
</dbReference>
<dbReference type="EMBL" id="BARS01038473">
    <property type="protein sequence ID" value="GAG23005.1"/>
    <property type="molecule type" value="Genomic_DNA"/>
</dbReference>
<dbReference type="GO" id="GO:0016743">
    <property type="term" value="F:carboxyl- or carbamoyltransferase activity"/>
    <property type="evidence" value="ECO:0007669"/>
    <property type="project" value="InterPro"/>
</dbReference>
<organism evidence="4">
    <name type="scientific">marine sediment metagenome</name>
    <dbReference type="NCBI Taxonomy" id="412755"/>
    <lineage>
        <taxon>unclassified sequences</taxon>
        <taxon>metagenomes</taxon>
        <taxon>ecological metagenomes</taxon>
    </lineage>
</organism>
<evidence type="ECO:0000313" key="4">
    <source>
        <dbReference type="EMBL" id="GAG23005.1"/>
    </source>
</evidence>
<dbReference type="GO" id="GO:0016597">
    <property type="term" value="F:amino acid binding"/>
    <property type="evidence" value="ECO:0007669"/>
    <property type="project" value="InterPro"/>
</dbReference>